<feature type="transmembrane region" description="Helical" evidence="1">
    <location>
        <begin position="44"/>
        <end position="65"/>
    </location>
</feature>
<dbReference type="AlphaFoldDB" id="L0EHV5"/>
<dbReference type="KEGG" id="tco:Theco_3221"/>
<evidence type="ECO:0000313" key="3">
    <source>
        <dbReference type="Proteomes" id="UP000010795"/>
    </source>
</evidence>
<name>L0EHV5_THECK</name>
<proteinExistence type="predicted"/>
<gene>
    <name evidence="2" type="ordered locus">Theco_3221</name>
</gene>
<evidence type="ECO:0000313" key="2">
    <source>
        <dbReference type="EMBL" id="AGA59276.1"/>
    </source>
</evidence>
<dbReference type="EMBL" id="CP003255">
    <property type="protein sequence ID" value="AGA59276.1"/>
    <property type="molecule type" value="Genomic_DNA"/>
</dbReference>
<feature type="transmembrane region" description="Helical" evidence="1">
    <location>
        <begin position="20"/>
        <end position="38"/>
    </location>
</feature>
<keyword evidence="1" id="KW-0472">Membrane</keyword>
<sequence>MTEEKSAFSKAQLIFRFRSFKLPLAVFSLGIIGSAAAFVFDANLFLKVLCIAICLVSGVPPAIWYRLDDTSVKQYFLNIRVRKIILADIREIELVEKRTLITIELTKDTPELECYVYLKNGSRVPCGTNYWINTDRKPLTDILMSRVKVPKDYITVYKGPNLTTGV</sequence>
<dbReference type="STRING" id="717605.Theco_3221"/>
<dbReference type="Proteomes" id="UP000010795">
    <property type="component" value="Chromosome"/>
</dbReference>
<dbReference type="RefSeq" id="WP_015256008.1">
    <property type="nucleotide sequence ID" value="NC_019897.1"/>
</dbReference>
<keyword evidence="1" id="KW-0812">Transmembrane</keyword>
<reference evidence="3" key="1">
    <citation type="submission" date="2012-01" db="EMBL/GenBank/DDBJ databases">
        <title>Complete sequence of chromosome of Thermobacillus composti KWC4.</title>
        <authorList>
            <person name="Lucas S."/>
            <person name="Han J."/>
            <person name="Lapidus A."/>
            <person name="Cheng J.-F."/>
            <person name="Goodwin L."/>
            <person name="Pitluck S."/>
            <person name="Peters L."/>
            <person name="Ovchinnikova G."/>
            <person name="Teshima H."/>
            <person name="Detter J.C."/>
            <person name="Han C."/>
            <person name="Tapia R."/>
            <person name="Land M."/>
            <person name="Hauser L."/>
            <person name="Kyrpides N."/>
            <person name="Ivanova N."/>
            <person name="Pagani I."/>
            <person name="Anderson I."/>
            <person name="Woyke T."/>
        </authorList>
    </citation>
    <scope>NUCLEOTIDE SEQUENCE [LARGE SCALE GENOMIC DNA]</scope>
    <source>
        <strain evidence="3">DSM 18247 / JCM 13945 / KWC4</strain>
    </source>
</reference>
<keyword evidence="1" id="KW-1133">Transmembrane helix</keyword>
<accession>L0EHV5</accession>
<evidence type="ECO:0000256" key="1">
    <source>
        <dbReference type="SAM" id="Phobius"/>
    </source>
</evidence>
<dbReference type="HOGENOM" id="CLU_1601907_0_0_9"/>
<keyword evidence="3" id="KW-1185">Reference proteome</keyword>
<protein>
    <submittedName>
        <fullName evidence="2">Uncharacterized protein</fullName>
    </submittedName>
</protein>
<organism evidence="2 3">
    <name type="scientific">Thermobacillus composti (strain DSM 18247 / JCM 13945 / KWC4)</name>
    <dbReference type="NCBI Taxonomy" id="717605"/>
    <lineage>
        <taxon>Bacteria</taxon>
        <taxon>Bacillati</taxon>
        <taxon>Bacillota</taxon>
        <taxon>Bacilli</taxon>
        <taxon>Bacillales</taxon>
        <taxon>Paenibacillaceae</taxon>
        <taxon>Thermobacillus</taxon>
    </lineage>
</organism>